<accession>A0A8J6N1U4</accession>
<keyword evidence="1" id="KW-1133">Transmembrane helix</keyword>
<feature type="transmembrane region" description="Helical" evidence="1">
    <location>
        <begin position="375"/>
        <end position="396"/>
    </location>
</feature>
<feature type="transmembrane region" description="Helical" evidence="1">
    <location>
        <begin position="209"/>
        <end position="227"/>
    </location>
</feature>
<evidence type="ECO:0000256" key="1">
    <source>
        <dbReference type="SAM" id="Phobius"/>
    </source>
</evidence>
<sequence>MAVYLFLCVCSILTGQGILRLSGVKVDTPVSIFLAPIITLSFWTILLGLGVSSGFTVKDLRLLIWPLTILLAIVGFWRADFRFFKQDWPRVLIVLVVPVLLMAPYFWNGITSYLGSPAWDGWSYIAYGQYLLDYPRGAEGGLSPLAQYAAHLNSIRFIASALLGFFAVLSGSSADTQMASGLFLAWTLFVFSSACMFVGRVKGLRKNLIPFYVGGCLFSGWLLSLLSSNNYDNALAISFLPAFAGISHIIKPQRKRWVFILAGLVIALIYCYPEMSPFVIGGACLFFIQRIVRDGRPLKPWLILLSLTCLLLVIGIAPLHDLILFFIQQAKAGLGSGVRPGGNAFPGLLEQSTLLMCLWGFHPAGSSFAPKISGLWFFLCSLLSFILSIMAVLGIYDLFRRKEWGFAATLIVLFAGTLYMIVGQEYSYGAYKLILLNWWAMSFVVILGADKLLALPRRRGRFKGLITGSALCVFMLFFCMNAAMLVYKDRSLPYKSILPFKKVAEIESIIRSKPVLVTVNDNIANEWAVFFLRNVPISLAQYRAYMAQSHVIPFMQRALEVDTTKVRYALTDSKESFPQSSLLWEGGPYYLWKLKDSRWLQPTEIRNPNGLEKMGGKSFFWIGDGDTEIDLLSTENGTAAISAEFLLGPSLPDKPDRRLVLLTDQGYQSNILISENGPQNIIFPVVGGKNSVILYSPDRPSVSVTGNGDRRPLLIGVRGLKIKLVKMNQE</sequence>
<reference evidence="2 3" key="1">
    <citation type="submission" date="2020-08" db="EMBL/GenBank/DDBJ databases">
        <title>Bridging the membrane lipid divide: bacteria of the FCB group superphylum have the potential to synthesize archaeal ether lipids.</title>
        <authorList>
            <person name="Villanueva L."/>
            <person name="Von Meijenfeldt F.A.B."/>
            <person name="Westbye A.B."/>
            <person name="Yadav S."/>
            <person name="Hopmans E.C."/>
            <person name="Dutilh B.E."/>
            <person name="Sinninghe Damste J.S."/>
        </authorList>
    </citation>
    <scope>NUCLEOTIDE SEQUENCE [LARGE SCALE GENOMIC DNA]</scope>
    <source>
        <strain evidence="2">NIOZ-UU27</strain>
    </source>
</reference>
<feature type="transmembrane region" description="Helical" evidence="1">
    <location>
        <begin position="155"/>
        <end position="172"/>
    </location>
</feature>
<protein>
    <submittedName>
        <fullName evidence="2">Uncharacterized protein</fullName>
    </submittedName>
</protein>
<comment type="caution">
    <text evidence="2">The sequence shown here is derived from an EMBL/GenBank/DDBJ whole genome shotgun (WGS) entry which is preliminary data.</text>
</comment>
<feature type="transmembrane region" description="Helical" evidence="1">
    <location>
        <begin position="465"/>
        <end position="487"/>
    </location>
</feature>
<feature type="transmembrane region" description="Helical" evidence="1">
    <location>
        <begin position="403"/>
        <end position="422"/>
    </location>
</feature>
<evidence type="ECO:0000313" key="3">
    <source>
        <dbReference type="Proteomes" id="UP000650524"/>
    </source>
</evidence>
<feature type="transmembrane region" description="Helical" evidence="1">
    <location>
        <begin position="434"/>
        <end position="453"/>
    </location>
</feature>
<keyword evidence="1" id="KW-0472">Membrane</keyword>
<evidence type="ECO:0000313" key="2">
    <source>
        <dbReference type="EMBL" id="MBC8178246.1"/>
    </source>
</evidence>
<proteinExistence type="predicted"/>
<dbReference type="AlphaFoldDB" id="A0A8J6N1U4"/>
<organism evidence="2 3">
    <name type="scientific">Candidatus Desulfacyla euxinica</name>
    <dbReference type="NCBI Taxonomy" id="2841693"/>
    <lineage>
        <taxon>Bacteria</taxon>
        <taxon>Deltaproteobacteria</taxon>
        <taxon>Candidatus Desulfacyla</taxon>
    </lineage>
</organism>
<gene>
    <name evidence="2" type="ORF">H8E19_12650</name>
</gene>
<name>A0A8J6N1U4_9DELT</name>
<feature type="transmembrane region" description="Helical" evidence="1">
    <location>
        <begin position="233"/>
        <end position="250"/>
    </location>
</feature>
<feature type="transmembrane region" description="Helical" evidence="1">
    <location>
        <begin position="62"/>
        <end position="79"/>
    </location>
</feature>
<feature type="transmembrane region" description="Helical" evidence="1">
    <location>
        <begin position="178"/>
        <end position="197"/>
    </location>
</feature>
<feature type="transmembrane region" description="Helical" evidence="1">
    <location>
        <begin position="300"/>
        <end position="327"/>
    </location>
</feature>
<keyword evidence="1" id="KW-0812">Transmembrane</keyword>
<feature type="transmembrane region" description="Helical" evidence="1">
    <location>
        <begin position="257"/>
        <end position="288"/>
    </location>
</feature>
<feature type="transmembrane region" description="Helical" evidence="1">
    <location>
        <begin position="91"/>
        <end position="107"/>
    </location>
</feature>
<dbReference type="Proteomes" id="UP000650524">
    <property type="component" value="Unassembled WGS sequence"/>
</dbReference>
<feature type="transmembrane region" description="Helical" evidence="1">
    <location>
        <begin position="30"/>
        <end position="50"/>
    </location>
</feature>
<dbReference type="EMBL" id="JACNJD010000267">
    <property type="protein sequence ID" value="MBC8178246.1"/>
    <property type="molecule type" value="Genomic_DNA"/>
</dbReference>